<dbReference type="EMBL" id="LDOT01000014">
    <property type="protein sequence ID" value="KLV05457.1"/>
    <property type="molecule type" value="Genomic_DNA"/>
</dbReference>
<dbReference type="PATRIC" id="fig|1195763.3.peg.2572"/>
<accession>A0A0J1JT49</accession>
<name>A0A0J1JT49_9GAMM</name>
<reference evidence="1 2" key="1">
    <citation type="submission" date="2015-05" db="EMBL/GenBank/DDBJ databases">
        <title>Photobacterium galathea sp. nov.</title>
        <authorList>
            <person name="Machado H."/>
            <person name="Gram L."/>
        </authorList>
    </citation>
    <scope>NUCLEOTIDE SEQUENCE [LARGE SCALE GENOMIC DNA]</scope>
    <source>
        <strain evidence="1 2">CGMCC 1.12159</strain>
    </source>
</reference>
<comment type="caution">
    <text evidence="1">The sequence shown here is derived from an EMBL/GenBank/DDBJ whole genome shotgun (WGS) entry which is preliminary data.</text>
</comment>
<sequence length="95" mass="10377">MVIPPYLFSVSHAFVANMSLDVTGVLITLVEGRDPSNFLGLDSQCLLCVFLYMRKVVGCEHSQYGVMVALNVCKVNVTSLAILIRNNAMPTQANN</sequence>
<organism evidence="1 2">
    <name type="scientific">Photobacterium aquae</name>
    <dbReference type="NCBI Taxonomy" id="1195763"/>
    <lineage>
        <taxon>Bacteria</taxon>
        <taxon>Pseudomonadati</taxon>
        <taxon>Pseudomonadota</taxon>
        <taxon>Gammaproteobacteria</taxon>
        <taxon>Vibrionales</taxon>
        <taxon>Vibrionaceae</taxon>
        <taxon>Photobacterium</taxon>
    </lineage>
</organism>
<keyword evidence="2" id="KW-1185">Reference proteome</keyword>
<dbReference type="AlphaFoldDB" id="A0A0J1JT49"/>
<evidence type="ECO:0000313" key="1">
    <source>
        <dbReference type="EMBL" id="KLV05457.1"/>
    </source>
</evidence>
<dbReference type="STRING" id="1195763.ABT56_12190"/>
<gene>
    <name evidence="1" type="ORF">ABT56_12190</name>
</gene>
<protein>
    <submittedName>
        <fullName evidence="1">Uncharacterized protein</fullName>
    </submittedName>
</protein>
<dbReference type="Proteomes" id="UP000036097">
    <property type="component" value="Unassembled WGS sequence"/>
</dbReference>
<evidence type="ECO:0000313" key="2">
    <source>
        <dbReference type="Proteomes" id="UP000036097"/>
    </source>
</evidence>
<proteinExistence type="predicted"/>